<dbReference type="Gene3D" id="3.40.50.300">
    <property type="entry name" value="P-loop containing nucleotide triphosphate hydrolases"/>
    <property type="match status" value="1"/>
</dbReference>
<sequence>MIHTQYYKRLAEKMTSCREMLFVALLVIFIIAFTLSAIPFYIQKILHAAFIEKNTYAIQAGFLAVMLLLTIRSLAEYGNKYLAGKTSNCLLKQLNADLFNTLLNLPICRYQQLDKHLSTTKALTSIREISRLTVHIITVLVRDILILFGLVAYLVWLDQDFALFIALLIPFAILMLQVMQGQRNAFLHVEKPSFNALVRHLRRSIENFRHIRLYHGQQQEYRLLKQASHSLQQTIIQQTNYSAFIQTLCQLVLALIIVAISYLMMQQAVRSQFSIDQLGAYVAATLLMMAPISRLADLPRISRSIQKDLDQIVLLLDQHTVYSHDKPAIPATKGSLSFESASFYSSVPERSLQYTLDLKIKPGEIVALVCQSKSDCALLIDILLGFKKPSAGKILLDDIPYEAMEHADLLAHFAMVSNKPVILNSTVANNIAYGLTECANEASITAVAHIARASRFVREMPDGLQTRVDENGASLTRHQWQKVEVARALLKNSPVLIIDNLWLQPNRPLLNEALMTLMQNRTVIVLLQTIPATDEHIDRIFLLNNGAITEK</sequence>
<dbReference type="AlphaFoldDB" id="A0A1H8F927"/>
<dbReference type="GO" id="GO:0016887">
    <property type="term" value="F:ATP hydrolysis activity"/>
    <property type="evidence" value="ECO:0007669"/>
    <property type="project" value="InterPro"/>
</dbReference>
<gene>
    <name evidence="8" type="ORF">SAMN05216325_11243</name>
</gene>
<feature type="transmembrane region" description="Helical" evidence="5">
    <location>
        <begin position="132"/>
        <end position="155"/>
    </location>
</feature>
<dbReference type="RefSeq" id="WP_090632004.1">
    <property type="nucleotide sequence ID" value="NZ_FOCP01000012.1"/>
</dbReference>
<reference evidence="8 9" key="1">
    <citation type="submission" date="2016-10" db="EMBL/GenBank/DDBJ databases">
        <authorList>
            <person name="de Groot N.N."/>
        </authorList>
    </citation>
    <scope>NUCLEOTIDE SEQUENCE [LARGE SCALE GENOMIC DNA]</scope>
    <source>
        <strain evidence="8 9">Nm22</strain>
    </source>
</reference>
<dbReference type="InterPro" id="IPR036640">
    <property type="entry name" value="ABC1_TM_sf"/>
</dbReference>
<feature type="domain" description="ABC transporter" evidence="6">
    <location>
        <begin position="336"/>
        <end position="551"/>
    </location>
</feature>
<dbReference type="PANTHER" id="PTHR43394">
    <property type="entry name" value="ATP-DEPENDENT PERMEASE MDL1, MITOCHONDRIAL"/>
    <property type="match status" value="1"/>
</dbReference>
<evidence type="ECO:0000256" key="5">
    <source>
        <dbReference type="SAM" id="Phobius"/>
    </source>
</evidence>
<dbReference type="SUPFAM" id="SSF52540">
    <property type="entry name" value="P-loop containing nucleoside triphosphate hydrolases"/>
    <property type="match status" value="1"/>
</dbReference>
<dbReference type="EMBL" id="FOCP01000012">
    <property type="protein sequence ID" value="SEN27914.1"/>
    <property type="molecule type" value="Genomic_DNA"/>
</dbReference>
<dbReference type="InterPro" id="IPR011527">
    <property type="entry name" value="ABC1_TM_dom"/>
</dbReference>
<keyword evidence="3 5" id="KW-1133">Transmembrane helix</keyword>
<evidence type="ECO:0000256" key="1">
    <source>
        <dbReference type="ARBA" id="ARBA00004651"/>
    </source>
</evidence>
<keyword evidence="4 5" id="KW-0472">Membrane</keyword>
<keyword evidence="8" id="KW-0067">ATP-binding</keyword>
<dbReference type="PANTHER" id="PTHR43394:SF1">
    <property type="entry name" value="ATP-BINDING CASSETTE SUB-FAMILY B MEMBER 10, MITOCHONDRIAL"/>
    <property type="match status" value="1"/>
</dbReference>
<feature type="transmembrane region" description="Helical" evidence="5">
    <location>
        <begin position="243"/>
        <end position="265"/>
    </location>
</feature>
<dbReference type="GO" id="GO:0005886">
    <property type="term" value="C:plasma membrane"/>
    <property type="evidence" value="ECO:0007669"/>
    <property type="project" value="UniProtKB-SubCell"/>
</dbReference>
<organism evidence="8 9">
    <name type="scientific">Nitrosomonas marina</name>
    <dbReference type="NCBI Taxonomy" id="917"/>
    <lineage>
        <taxon>Bacteria</taxon>
        <taxon>Pseudomonadati</taxon>
        <taxon>Pseudomonadota</taxon>
        <taxon>Betaproteobacteria</taxon>
        <taxon>Nitrosomonadales</taxon>
        <taxon>Nitrosomonadaceae</taxon>
        <taxon>Nitrosomonas</taxon>
    </lineage>
</organism>
<accession>A0A1H8F927</accession>
<dbReference type="InterPro" id="IPR027417">
    <property type="entry name" value="P-loop_NTPase"/>
</dbReference>
<dbReference type="OrthoDB" id="8554730at2"/>
<feature type="transmembrane region" description="Helical" evidence="5">
    <location>
        <begin position="54"/>
        <end position="75"/>
    </location>
</feature>
<evidence type="ECO:0000256" key="4">
    <source>
        <dbReference type="ARBA" id="ARBA00023136"/>
    </source>
</evidence>
<proteinExistence type="predicted"/>
<dbReference type="Proteomes" id="UP000199459">
    <property type="component" value="Unassembled WGS sequence"/>
</dbReference>
<evidence type="ECO:0000256" key="2">
    <source>
        <dbReference type="ARBA" id="ARBA00022692"/>
    </source>
</evidence>
<name>A0A1H8F927_9PROT</name>
<feature type="transmembrane region" description="Helical" evidence="5">
    <location>
        <begin position="161"/>
        <end position="179"/>
    </location>
</feature>
<dbReference type="GO" id="GO:0015421">
    <property type="term" value="F:ABC-type oligopeptide transporter activity"/>
    <property type="evidence" value="ECO:0007669"/>
    <property type="project" value="TreeGrafter"/>
</dbReference>
<dbReference type="GO" id="GO:0005524">
    <property type="term" value="F:ATP binding"/>
    <property type="evidence" value="ECO:0007669"/>
    <property type="project" value="UniProtKB-KW"/>
</dbReference>
<evidence type="ECO:0000259" key="6">
    <source>
        <dbReference type="PROSITE" id="PS50893"/>
    </source>
</evidence>
<protein>
    <submittedName>
        <fullName evidence="8">ATP-binding cassette, subfamily B, MsbA</fullName>
    </submittedName>
</protein>
<dbReference type="PROSITE" id="PS50893">
    <property type="entry name" value="ABC_TRANSPORTER_2"/>
    <property type="match status" value="1"/>
</dbReference>
<dbReference type="Gene3D" id="1.20.1560.10">
    <property type="entry name" value="ABC transporter type 1, transmembrane domain"/>
    <property type="match status" value="1"/>
</dbReference>
<keyword evidence="8" id="KW-0547">Nucleotide-binding</keyword>
<dbReference type="Pfam" id="PF00664">
    <property type="entry name" value="ABC_membrane"/>
    <property type="match status" value="1"/>
</dbReference>
<keyword evidence="2 5" id="KW-0812">Transmembrane</keyword>
<dbReference type="InterPro" id="IPR003439">
    <property type="entry name" value="ABC_transporter-like_ATP-bd"/>
</dbReference>
<feature type="domain" description="ABC transmembrane type-1" evidence="7">
    <location>
        <begin position="22"/>
        <end position="298"/>
    </location>
</feature>
<dbReference type="Pfam" id="PF00005">
    <property type="entry name" value="ABC_tran"/>
    <property type="match status" value="1"/>
</dbReference>
<dbReference type="PROSITE" id="PS50929">
    <property type="entry name" value="ABC_TM1F"/>
    <property type="match status" value="1"/>
</dbReference>
<dbReference type="SUPFAM" id="SSF90123">
    <property type="entry name" value="ABC transporter transmembrane region"/>
    <property type="match status" value="1"/>
</dbReference>
<evidence type="ECO:0000259" key="7">
    <source>
        <dbReference type="PROSITE" id="PS50929"/>
    </source>
</evidence>
<comment type="subcellular location">
    <subcellularLocation>
        <location evidence="1">Cell membrane</location>
        <topology evidence="1">Multi-pass membrane protein</topology>
    </subcellularLocation>
</comment>
<evidence type="ECO:0000313" key="9">
    <source>
        <dbReference type="Proteomes" id="UP000199459"/>
    </source>
</evidence>
<dbReference type="InterPro" id="IPR039421">
    <property type="entry name" value="Type_1_exporter"/>
</dbReference>
<feature type="transmembrane region" description="Helical" evidence="5">
    <location>
        <begin position="21"/>
        <end position="42"/>
    </location>
</feature>
<evidence type="ECO:0000256" key="3">
    <source>
        <dbReference type="ARBA" id="ARBA00022989"/>
    </source>
</evidence>
<dbReference type="STRING" id="917.SAMN05216326_10955"/>
<evidence type="ECO:0000313" key="8">
    <source>
        <dbReference type="EMBL" id="SEN27914.1"/>
    </source>
</evidence>